<sequence>MELALVIFSAVSAISTAILAFILLQIQKSLNTNAKKRTESDSDIYKQLERLIQRNQAIEQKLVELIDAQSKSIDKVYELLRGSGDLQIGRLQAIIDTLEILKKNISSLYELLRGGGDLQVGKLQTVADKLEALKNSLEESVRF</sequence>
<comment type="caution">
    <text evidence="2">The sequence shown here is derived from an EMBL/GenBank/DDBJ whole genome shotgun (WGS) entry which is preliminary data.</text>
</comment>
<accession>I4FSG4</accession>
<proteinExistence type="predicted"/>
<evidence type="ECO:0000313" key="2">
    <source>
        <dbReference type="EMBL" id="CCH98589.1"/>
    </source>
</evidence>
<dbReference type="EMBL" id="CAII01000446">
    <property type="protein sequence ID" value="CCH98589.1"/>
    <property type="molecule type" value="Genomic_DNA"/>
</dbReference>
<keyword evidence="1" id="KW-1133">Transmembrane helix</keyword>
<protein>
    <submittedName>
        <fullName evidence="2">Uncharacterized protein</fullName>
    </submittedName>
</protein>
<reference evidence="2 3" key="1">
    <citation type="submission" date="2012-04" db="EMBL/GenBank/DDBJ databases">
        <authorList>
            <person name="Genoscope - CEA"/>
        </authorList>
    </citation>
    <scope>NUCLEOTIDE SEQUENCE [LARGE SCALE GENOMIC DNA]</scope>
    <source>
        <strain evidence="2 3">9717</strain>
    </source>
</reference>
<name>I4FSG4_MICAE</name>
<dbReference type="Proteomes" id="UP000003172">
    <property type="component" value="Unassembled WGS sequence"/>
</dbReference>
<evidence type="ECO:0000256" key="1">
    <source>
        <dbReference type="SAM" id="Phobius"/>
    </source>
</evidence>
<dbReference type="HOGENOM" id="CLU_1803947_0_0_3"/>
<keyword evidence="1" id="KW-0472">Membrane</keyword>
<gene>
    <name evidence="2" type="ORF">MICAB_500011</name>
</gene>
<dbReference type="RefSeq" id="WP_002757072.1">
    <property type="nucleotide sequence ID" value="NZ_HE972660.1"/>
</dbReference>
<organism evidence="2 3">
    <name type="scientific">Microcystis aeruginosa PCC 9717</name>
    <dbReference type="NCBI Taxonomy" id="1160286"/>
    <lineage>
        <taxon>Bacteria</taxon>
        <taxon>Bacillati</taxon>
        <taxon>Cyanobacteriota</taxon>
        <taxon>Cyanophyceae</taxon>
        <taxon>Oscillatoriophycideae</taxon>
        <taxon>Chroococcales</taxon>
        <taxon>Microcystaceae</taxon>
        <taxon>Microcystis</taxon>
    </lineage>
</organism>
<evidence type="ECO:0000313" key="3">
    <source>
        <dbReference type="Proteomes" id="UP000003172"/>
    </source>
</evidence>
<feature type="transmembrane region" description="Helical" evidence="1">
    <location>
        <begin position="6"/>
        <end position="26"/>
    </location>
</feature>
<dbReference type="AlphaFoldDB" id="I4FSG4"/>
<keyword evidence="1" id="KW-0812">Transmembrane</keyword>